<comment type="similarity">
    <text evidence="2">Belongs to the fatty acid desaturase CarF family.</text>
</comment>
<evidence type="ECO:0000313" key="9">
    <source>
        <dbReference type="Proteomes" id="UP001138661"/>
    </source>
</evidence>
<comment type="caution">
    <text evidence="8">The sequence shown here is derived from an EMBL/GenBank/DDBJ whole genome shotgun (WGS) entry which is preliminary data.</text>
</comment>
<keyword evidence="9" id="KW-1185">Reference proteome</keyword>
<feature type="transmembrane region" description="Helical" evidence="6">
    <location>
        <begin position="7"/>
        <end position="27"/>
    </location>
</feature>
<dbReference type="PANTHER" id="PTHR48230">
    <property type="match status" value="1"/>
</dbReference>
<feature type="domain" description="Lipid desaturase" evidence="7">
    <location>
        <begin position="14"/>
        <end position="179"/>
    </location>
</feature>
<dbReference type="GO" id="GO:0016020">
    <property type="term" value="C:membrane"/>
    <property type="evidence" value="ECO:0007669"/>
    <property type="project" value="UniProtKB-SubCell"/>
</dbReference>
<dbReference type="PANTHER" id="PTHR48230:SF1">
    <property type="entry name" value="LIPID DESATURASE DOMAIN-CONTAINING PROTEIN"/>
    <property type="match status" value="1"/>
</dbReference>
<dbReference type="InterPro" id="IPR019547">
    <property type="entry name" value="Lipid_desat"/>
</dbReference>
<comment type="subcellular location">
    <subcellularLocation>
        <location evidence="1">Membrane</location>
        <topology evidence="1">Multi-pass membrane protein</topology>
    </subcellularLocation>
</comment>
<keyword evidence="3 6" id="KW-0812">Transmembrane</keyword>
<evidence type="ECO:0000313" key="8">
    <source>
        <dbReference type="EMBL" id="MBW4707810.1"/>
    </source>
</evidence>
<keyword evidence="5 6" id="KW-0472">Membrane</keyword>
<evidence type="ECO:0000256" key="5">
    <source>
        <dbReference type="ARBA" id="ARBA00023136"/>
    </source>
</evidence>
<evidence type="ECO:0000256" key="6">
    <source>
        <dbReference type="SAM" id="Phobius"/>
    </source>
</evidence>
<organism evidence="8 9">
    <name type="scientific">Roseobacter insulae</name>
    <dbReference type="NCBI Taxonomy" id="2859783"/>
    <lineage>
        <taxon>Bacteria</taxon>
        <taxon>Pseudomonadati</taxon>
        <taxon>Pseudomonadota</taxon>
        <taxon>Alphaproteobacteria</taxon>
        <taxon>Rhodobacterales</taxon>
        <taxon>Roseobacteraceae</taxon>
        <taxon>Roseobacter</taxon>
    </lineage>
</organism>
<proteinExistence type="inferred from homology"/>
<reference evidence="8" key="1">
    <citation type="submission" date="2021-07" db="EMBL/GenBank/DDBJ databases">
        <title>Roseobacter insulae sp. nov., isolated from a tidal flat.</title>
        <authorList>
            <person name="Park S."/>
            <person name="Yoon J.-H."/>
        </authorList>
    </citation>
    <scope>NUCLEOTIDE SEQUENCE</scope>
    <source>
        <strain evidence="8">YSTF-M11</strain>
    </source>
</reference>
<protein>
    <submittedName>
        <fullName evidence="8">Fatty acid desaturase family protein</fullName>
    </submittedName>
</protein>
<feature type="transmembrane region" description="Helical" evidence="6">
    <location>
        <begin position="72"/>
        <end position="99"/>
    </location>
</feature>
<name>A0A9X1FTY5_9RHOB</name>
<dbReference type="Proteomes" id="UP001138661">
    <property type="component" value="Unassembled WGS sequence"/>
</dbReference>
<gene>
    <name evidence="8" type="ORF">KX928_08430</name>
</gene>
<evidence type="ECO:0000256" key="1">
    <source>
        <dbReference type="ARBA" id="ARBA00004141"/>
    </source>
</evidence>
<dbReference type="InterPro" id="IPR053335">
    <property type="entry name" value="Fatty_acid_desaturase_CarF"/>
</dbReference>
<dbReference type="RefSeq" id="WP_219500967.1">
    <property type="nucleotide sequence ID" value="NZ_JAHXDN010000002.1"/>
</dbReference>
<evidence type="ECO:0000256" key="2">
    <source>
        <dbReference type="ARBA" id="ARBA00007620"/>
    </source>
</evidence>
<evidence type="ECO:0000256" key="4">
    <source>
        <dbReference type="ARBA" id="ARBA00022989"/>
    </source>
</evidence>
<dbReference type="AlphaFoldDB" id="A0A9X1FTY5"/>
<dbReference type="EMBL" id="JAHXDN010000002">
    <property type="protein sequence ID" value="MBW4707810.1"/>
    <property type="molecule type" value="Genomic_DNA"/>
</dbReference>
<sequence>MDILLYALQFFLIYLAADLLGGVFHWAEDTLGDENTPLWGRHVVASNVIHHNDPTAMNRIHWLKNNASSFGASALVILGAYAGAVLTWQLCAFAILAGLNQQVHRFAHAPRLSLPSWVIALQRWGVLQDAAHHWRHHKAPHTTHYCVMSPMLNPVLDKIGFWRLAERLLVPICGAPRRDDLRGEPWYHPAELRRGPGCG</sequence>
<dbReference type="Pfam" id="PF10520">
    <property type="entry name" value="Lipid_desat"/>
    <property type="match status" value="1"/>
</dbReference>
<keyword evidence="4 6" id="KW-1133">Transmembrane helix</keyword>
<accession>A0A9X1FTY5</accession>
<evidence type="ECO:0000259" key="7">
    <source>
        <dbReference type="Pfam" id="PF10520"/>
    </source>
</evidence>
<evidence type="ECO:0000256" key="3">
    <source>
        <dbReference type="ARBA" id="ARBA00022692"/>
    </source>
</evidence>